<proteinExistence type="predicted"/>
<gene>
    <name evidence="1" type="ORF">KC19_9G150300</name>
</gene>
<evidence type="ECO:0000313" key="1">
    <source>
        <dbReference type="EMBL" id="KAG0562483.1"/>
    </source>
</evidence>
<dbReference type="EMBL" id="CM026430">
    <property type="protein sequence ID" value="KAG0562483.1"/>
    <property type="molecule type" value="Genomic_DNA"/>
</dbReference>
<comment type="caution">
    <text evidence="1">The sequence shown here is derived from an EMBL/GenBank/DDBJ whole genome shotgun (WGS) entry which is preliminary data.</text>
</comment>
<evidence type="ECO:0000313" key="2">
    <source>
        <dbReference type="Proteomes" id="UP000822688"/>
    </source>
</evidence>
<name>A0A8T0GU94_CERPU</name>
<dbReference type="AlphaFoldDB" id="A0A8T0GU94"/>
<accession>A0A8T0GU94</accession>
<protein>
    <submittedName>
        <fullName evidence="1">Uncharacterized protein</fullName>
    </submittedName>
</protein>
<dbReference type="Proteomes" id="UP000822688">
    <property type="component" value="Chromosome 9"/>
</dbReference>
<sequence>MINTLFSPMISMFNCQYCAGSSEKSQTSLLGEAVFISLVCSVAEPLLRAEELGRVGFINESAPCSNSSALRAVRSAPSPGSEAVNADPIKLMAKLVAKTELSTPQCDSIVPHIINVVELCQRCTESRRRRQCVSSQGSSDHGSRYHCCCCHCEEVVLLDNAGNDRE</sequence>
<organism evidence="1 2">
    <name type="scientific">Ceratodon purpureus</name>
    <name type="common">Fire moss</name>
    <name type="synonym">Dicranum purpureum</name>
    <dbReference type="NCBI Taxonomy" id="3225"/>
    <lineage>
        <taxon>Eukaryota</taxon>
        <taxon>Viridiplantae</taxon>
        <taxon>Streptophyta</taxon>
        <taxon>Embryophyta</taxon>
        <taxon>Bryophyta</taxon>
        <taxon>Bryophytina</taxon>
        <taxon>Bryopsida</taxon>
        <taxon>Dicranidae</taxon>
        <taxon>Pseudoditrichales</taxon>
        <taxon>Ditrichaceae</taxon>
        <taxon>Ceratodon</taxon>
    </lineage>
</organism>
<keyword evidence="2" id="KW-1185">Reference proteome</keyword>
<reference evidence="1" key="1">
    <citation type="submission" date="2020-06" db="EMBL/GenBank/DDBJ databases">
        <title>WGS assembly of Ceratodon purpureus strain R40.</title>
        <authorList>
            <person name="Carey S.B."/>
            <person name="Jenkins J."/>
            <person name="Shu S."/>
            <person name="Lovell J.T."/>
            <person name="Sreedasyam A."/>
            <person name="Maumus F."/>
            <person name="Tiley G.P."/>
            <person name="Fernandez-Pozo N."/>
            <person name="Barry K."/>
            <person name="Chen C."/>
            <person name="Wang M."/>
            <person name="Lipzen A."/>
            <person name="Daum C."/>
            <person name="Saski C.A."/>
            <person name="Payton A.C."/>
            <person name="Mcbreen J.C."/>
            <person name="Conrad R.E."/>
            <person name="Kollar L.M."/>
            <person name="Olsson S."/>
            <person name="Huttunen S."/>
            <person name="Landis J.B."/>
            <person name="Wickett N.J."/>
            <person name="Johnson M.G."/>
            <person name="Rensing S.A."/>
            <person name="Grimwood J."/>
            <person name="Schmutz J."/>
            <person name="Mcdaniel S.F."/>
        </authorList>
    </citation>
    <scope>NUCLEOTIDE SEQUENCE</scope>
    <source>
        <strain evidence="1">R40</strain>
    </source>
</reference>